<dbReference type="InterPro" id="IPR029016">
    <property type="entry name" value="GAF-like_dom_sf"/>
</dbReference>
<evidence type="ECO:0000313" key="4">
    <source>
        <dbReference type="Proteomes" id="UP000621386"/>
    </source>
</evidence>
<dbReference type="EMBL" id="JAERRH010000035">
    <property type="protein sequence ID" value="MBL1110329.1"/>
    <property type="molecule type" value="Genomic_DNA"/>
</dbReference>
<dbReference type="CDD" id="cd16936">
    <property type="entry name" value="HATPase_RsbW-like"/>
    <property type="match status" value="1"/>
</dbReference>
<dbReference type="SUPFAM" id="SSF55874">
    <property type="entry name" value="ATPase domain of HSP90 chaperone/DNA topoisomerase II/histidine kinase"/>
    <property type="match status" value="1"/>
</dbReference>
<protein>
    <submittedName>
        <fullName evidence="3">SpoIIE family protein phosphatase</fullName>
    </submittedName>
</protein>
<evidence type="ECO:0000256" key="1">
    <source>
        <dbReference type="ARBA" id="ARBA00022801"/>
    </source>
</evidence>
<dbReference type="InterPro" id="IPR052016">
    <property type="entry name" value="Bact_Sigma-Reg"/>
</dbReference>
<dbReference type="Pfam" id="PF07228">
    <property type="entry name" value="SpoIIE"/>
    <property type="match status" value="1"/>
</dbReference>
<accession>A0ABS1PD65</accession>
<evidence type="ECO:0000259" key="2">
    <source>
        <dbReference type="SMART" id="SM00331"/>
    </source>
</evidence>
<dbReference type="Proteomes" id="UP000621386">
    <property type="component" value="Unassembled WGS sequence"/>
</dbReference>
<dbReference type="InterPro" id="IPR036457">
    <property type="entry name" value="PPM-type-like_dom_sf"/>
</dbReference>
<proteinExistence type="predicted"/>
<dbReference type="InterPro" id="IPR003594">
    <property type="entry name" value="HATPase_dom"/>
</dbReference>
<dbReference type="SUPFAM" id="SSF55781">
    <property type="entry name" value="GAF domain-like"/>
    <property type="match status" value="2"/>
</dbReference>
<sequence length="737" mass="80140">MTDQTDTCTTLHRDSALAETLRDVIEQLGANTGLAYLLADDDHTLRSVIIGGAQPAIYTMPERVATDAPYATAAAFRSGQMTTAGFPTPHPPGLKFASRIPFPYSVVALPIDTDHGRLGTIAFVWVPPRTHFLRADDVAWLKEKTEALGRTLQAMADRGVDMRPGTKPALVPVYGRRPDPAGSVNIGWGLPDCPGSTEVSFMYQIHQLAAELNEATSVSDVMAVTRQRIMTPFGATAFLVHILKDGRLWVAGHSDYPSVALRLLHGAAATPHRPDADALLTRTPLYFVDRSTLLNAYPHAVDDDLEATAYLPITPHRQRLGVCTLGFPHPRTFSSEEQAVAMLMMDLLGPALERATLTENARRLAENLQNKLLPRDLVEVPGMITTARYVPASSTAGLGGDWYDMIPLPGGRIALVVGDVEGHSIESSVVMGQLRSAVRAYATEGHSPGIVLTRANRLLNELDTDLMVTCCLINFDTTTGTAETAIAGHPAPLIRTHEGALTSPRLPADIPLGVNPDTRYATTDIPLAPDTTLFLYTNGLTPTPQTGTDSDTDTDLWAQTLLAPPPPSIEKLADLLIQRASVHTTAHHDDVALLIAHYEGPVPGPNRRITRMTFHRHDLRAVKTARQFITDSLHTWGLDDLIDSTQLVTSEIVTNALIHADSDVDLRLREYPDHLRLEVRDTDPTPPIPTAITLTAETSQHTEHGRGLHIVDALSTEWGNAPTGRGKTIWVDIYNTT</sequence>
<keyword evidence="1" id="KW-0378">Hydrolase</keyword>
<dbReference type="SMART" id="SM00331">
    <property type="entry name" value="PP2C_SIG"/>
    <property type="match status" value="1"/>
</dbReference>
<keyword evidence="4" id="KW-1185">Reference proteome</keyword>
<dbReference type="SUPFAM" id="SSF81606">
    <property type="entry name" value="PP2C-like"/>
    <property type="match status" value="1"/>
</dbReference>
<organism evidence="3 4">
    <name type="scientific">Streptomyces musisoli</name>
    <dbReference type="NCBI Taxonomy" id="2802280"/>
    <lineage>
        <taxon>Bacteria</taxon>
        <taxon>Bacillati</taxon>
        <taxon>Actinomycetota</taxon>
        <taxon>Actinomycetes</taxon>
        <taxon>Kitasatosporales</taxon>
        <taxon>Streptomycetaceae</taxon>
        <taxon>Streptomyces</taxon>
    </lineage>
</organism>
<name>A0ABS1PD65_9ACTN</name>
<reference evidence="3 4" key="1">
    <citation type="submission" date="2021-01" db="EMBL/GenBank/DDBJ databases">
        <title>WGS of actinomycetes isolated from Thailand.</title>
        <authorList>
            <person name="Thawai C."/>
        </authorList>
    </citation>
    <scope>NUCLEOTIDE SEQUENCE [LARGE SCALE GENOMIC DNA]</scope>
    <source>
        <strain evidence="3 4">CH5-8</strain>
    </source>
</reference>
<dbReference type="Gene3D" id="3.30.450.40">
    <property type="match status" value="1"/>
</dbReference>
<feature type="domain" description="PPM-type phosphatase" evidence="2">
    <location>
        <begin position="380"/>
        <end position="598"/>
    </location>
</feature>
<dbReference type="InterPro" id="IPR036890">
    <property type="entry name" value="HATPase_C_sf"/>
</dbReference>
<dbReference type="Pfam" id="PF13581">
    <property type="entry name" value="HATPase_c_2"/>
    <property type="match status" value="1"/>
</dbReference>
<comment type="caution">
    <text evidence="3">The sequence shown here is derived from an EMBL/GenBank/DDBJ whole genome shotgun (WGS) entry which is preliminary data.</text>
</comment>
<dbReference type="InterPro" id="IPR001932">
    <property type="entry name" value="PPM-type_phosphatase-like_dom"/>
</dbReference>
<dbReference type="Gene3D" id="3.30.565.10">
    <property type="entry name" value="Histidine kinase-like ATPase, C-terminal domain"/>
    <property type="match status" value="1"/>
</dbReference>
<dbReference type="Gene3D" id="3.60.40.10">
    <property type="entry name" value="PPM-type phosphatase domain"/>
    <property type="match status" value="1"/>
</dbReference>
<gene>
    <name evidence="3" type="ORF">JK361_38240</name>
</gene>
<dbReference type="PANTHER" id="PTHR43156:SF2">
    <property type="entry name" value="STAGE II SPORULATION PROTEIN E"/>
    <property type="match status" value="1"/>
</dbReference>
<dbReference type="RefSeq" id="WP_201827279.1">
    <property type="nucleotide sequence ID" value="NZ_JAERRH010000035.1"/>
</dbReference>
<evidence type="ECO:0000313" key="3">
    <source>
        <dbReference type="EMBL" id="MBL1110329.1"/>
    </source>
</evidence>
<dbReference type="PANTHER" id="PTHR43156">
    <property type="entry name" value="STAGE II SPORULATION PROTEIN E-RELATED"/>
    <property type="match status" value="1"/>
</dbReference>